<evidence type="ECO:0008006" key="3">
    <source>
        <dbReference type="Google" id="ProtNLM"/>
    </source>
</evidence>
<comment type="caution">
    <text evidence="1">The sequence shown here is derived from an EMBL/GenBank/DDBJ whole genome shotgun (WGS) entry which is preliminary data.</text>
</comment>
<keyword evidence="2" id="KW-1185">Reference proteome</keyword>
<dbReference type="InterPro" id="IPR015947">
    <property type="entry name" value="PUA-like_sf"/>
</dbReference>
<evidence type="ECO:0000313" key="1">
    <source>
        <dbReference type="EMBL" id="TDU90647.1"/>
    </source>
</evidence>
<organism evidence="1 2">
    <name type="scientific">Kribbella voronezhensis</name>
    <dbReference type="NCBI Taxonomy" id="2512212"/>
    <lineage>
        <taxon>Bacteria</taxon>
        <taxon>Bacillati</taxon>
        <taxon>Actinomycetota</taxon>
        <taxon>Actinomycetes</taxon>
        <taxon>Propionibacteriales</taxon>
        <taxon>Kribbellaceae</taxon>
        <taxon>Kribbella</taxon>
    </lineage>
</organism>
<proteinExistence type="predicted"/>
<gene>
    <name evidence="1" type="ORF">EV138_4239</name>
</gene>
<dbReference type="AlphaFoldDB" id="A0A4R7TGR1"/>
<sequence>MTRRVTADNLGGWILKCNPSLTELPELVAHGVETWCVQDNYRSAIFAAGQPVFLWVSGSSGATPEPGIHAVGEIRGPAYWATKYVVPLSLRFLGDPLPRTEIAAQPALSTLEVLRQPHMSNPSFATIPEAGALRRLLAESLR</sequence>
<dbReference type="Proteomes" id="UP000295151">
    <property type="component" value="Unassembled WGS sequence"/>
</dbReference>
<name>A0A4R7TGR1_9ACTN</name>
<reference evidence="1 2" key="1">
    <citation type="submission" date="2019-03" db="EMBL/GenBank/DDBJ databases">
        <title>Genomic Encyclopedia of Type Strains, Phase III (KMG-III): the genomes of soil and plant-associated and newly described type strains.</title>
        <authorList>
            <person name="Whitman W."/>
        </authorList>
    </citation>
    <scope>NUCLEOTIDE SEQUENCE [LARGE SCALE GENOMIC DNA]</scope>
    <source>
        <strain evidence="1 2">VKM Ac-2575</strain>
    </source>
</reference>
<evidence type="ECO:0000313" key="2">
    <source>
        <dbReference type="Proteomes" id="UP000295151"/>
    </source>
</evidence>
<dbReference type="SUPFAM" id="SSF88697">
    <property type="entry name" value="PUA domain-like"/>
    <property type="match status" value="1"/>
</dbReference>
<dbReference type="RefSeq" id="WP_133980534.1">
    <property type="nucleotide sequence ID" value="NZ_SOCE01000001.1"/>
</dbReference>
<protein>
    <recommendedName>
        <fullName evidence="3">EVE domain-containing protein</fullName>
    </recommendedName>
</protein>
<accession>A0A4R7TGR1</accession>
<dbReference type="EMBL" id="SOCE01000001">
    <property type="protein sequence ID" value="TDU90647.1"/>
    <property type="molecule type" value="Genomic_DNA"/>
</dbReference>
<dbReference type="OrthoDB" id="4464348at2"/>